<evidence type="ECO:0000256" key="3">
    <source>
        <dbReference type="ARBA" id="ARBA00022670"/>
    </source>
</evidence>
<dbReference type="EMBL" id="JH725161">
    <property type="protein sequence ID" value="EJP66021.1"/>
    <property type="molecule type" value="Genomic_DNA"/>
</dbReference>
<dbReference type="GO" id="GO:0006508">
    <property type="term" value="P:proteolysis"/>
    <property type="evidence" value="ECO:0007669"/>
    <property type="project" value="UniProtKB-KW"/>
</dbReference>
<feature type="signal peptide" evidence="13">
    <location>
        <begin position="1"/>
        <end position="16"/>
    </location>
</feature>
<dbReference type="OrthoDB" id="412874at2759"/>
<feature type="chain" id="PRO_5041012752" description="Neutral protease 2" evidence="13">
    <location>
        <begin position="17"/>
        <end position="171"/>
    </location>
</feature>
<evidence type="ECO:0000256" key="11">
    <source>
        <dbReference type="PIRSR" id="PIRSR601384-1"/>
    </source>
</evidence>
<feature type="binding site" evidence="12">
    <location>
        <position position="128"/>
    </location>
    <ligand>
        <name>Zn(2+)</name>
        <dbReference type="ChEBI" id="CHEBI:29105"/>
        <note>catalytic</note>
    </ligand>
</feature>
<comment type="subcellular location">
    <subcellularLocation>
        <location evidence="13">Secreted</location>
    </subcellularLocation>
</comment>
<evidence type="ECO:0000313" key="14">
    <source>
        <dbReference type="EMBL" id="EJP66021.1"/>
    </source>
</evidence>
<protein>
    <recommendedName>
        <fullName evidence="13">Neutral protease 2</fullName>
        <ecNumber evidence="13">3.4.24.39</ecNumber>
    </recommendedName>
    <alternativeName>
        <fullName evidence="13">Deuterolysin</fullName>
    </alternativeName>
</protein>
<evidence type="ECO:0000256" key="12">
    <source>
        <dbReference type="PIRSR" id="PIRSR601384-2"/>
    </source>
</evidence>
<evidence type="ECO:0000256" key="8">
    <source>
        <dbReference type="ARBA" id="ARBA00022833"/>
    </source>
</evidence>
<evidence type="ECO:0000256" key="6">
    <source>
        <dbReference type="ARBA" id="ARBA00022729"/>
    </source>
</evidence>
<dbReference type="Proteomes" id="UP000002762">
    <property type="component" value="Unassembled WGS sequence"/>
</dbReference>
<keyword evidence="8 12" id="KW-0862">Zinc</keyword>
<comment type="cofactor">
    <cofactor evidence="12 13">
        <name>Zn(2+)</name>
        <dbReference type="ChEBI" id="CHEBI:29105"/>
    </cofactor>
    <text evidence="12 13">Binds 1 zinc ion per subunit.</text>
</comment>
<dbReference type="InterPro" id="IPR001384">
    <property type="entry name" value="Peptidase_M35"/>
</dbReference>
<dbReference type="PRINTS" id="PR00768">
    <property type="entry name" value="DEUTEROLYSIN"/>
</dbReference>
<evidence type="ECO:0000256" key="2">
    <source>
        <dbReference type="ARBA" id="ARBA00010279"/>
    </source>
</evidence>
<dbReference type="RefSeq" id="XP_008598311.1">
    <property type="nucleotide sequence ID" value="XM_008600089.1"/>
</dbReference>
<keyword evidence="3 13" id="KW-0645">Protease</keyword>
<sequence length="171" mass="18614">MRFFTLAAALTSVATAAPSAARSALDVKIESAGNSGQVKATITNTGKDNLQIFRHGTIFDDAHTEKAAIEANEDRCWLASPSSRVLGYTQPSRSLQVYCDLYWDDLPAITSGCHRQDQSTTTLHETAHLREIAGTADNCYGYDNIRKLTTAQSLYNADSYDMFASAIYSGC</sequence>
<dbReference type="GO" id="GO:0046872">
    <property type="term" value="F:metal ion binding"/>
    <property type="evidence" value="ECO:0007669"/>
    <property type="project" value="UniProtKB-KW"/>
</dbReference>
<evidence type="ECO:0000256" key="7">
    <source>
        <dbReference type="ARBA" id="ARBA00022801"/>
    </source>
</evidence>
<keyword evidence="10" id="KW-0865">Zymogen</keyword>
<evidence type="ECO:0000313" key="15">
    <source>
        <dbReference type="Proteomes" id="UP000002762"/>
    </source>
</evidence>
<dbReference type="GO" id="GO:0005576">
    <property type="term" value="C:extracellular region"/>
    <property type="evidence" value="ECO:0007669"/>
    <property type="project" value="UniProtKB-SubCell"/>
</dbReference>
<keyword evidence="13" id="KW-0964">Secreted</keyword>
<dbReference type="InterPro" id="IPR024079">
    <property type="entry name" value="MetalloPept_cat_dom_sf"/>
</dbReference>
<evidence type="ECO:0000256" key="1">
    <source>
        <dbReference type="ARBA" id="ARBA00001187"/>
    </source>
</evidence>
<reference evidence="14 15" key="1">
    <citation type="journal article" date="2012" name="Sci. Rep.">
        <title>Genomic perspectives on the evolution of fungal entomopathogenicity in Beauveria bassiana.</title>
        <authorList>
            <person name="Xiao G."/>
            <person name="Ying S.H."/>
            <person name="Zheng P."/>
            <person name="Wang Z.L."/>
            <person name="Zhang S."/>
            <person name="Xie X.Q."/>
            <person name="Shang Y."/>
            <person name="St Leger R.J."/>
            <person name="Zhao G.P."/>
            <person name="Wang C."/>
            <person name="Feng M.G."/>
        </authorList>
    </citation>
    <scope>NUCLEOTIDE SEQUENCE [LARGE SCALE GENOMIC DNA]</scope>
    <source>
        <strain evidence="14 15">ARSEF 2860</strain>
    </source>
</reference>
<feature type="active site" evidence="11">
    <location>
        <position position="125"/>
    </location>
</feature>
<comment type="similarity">
    <text evidence="2 13">Belongs to the peptidase M35 family.</text>
</comment>
<dbReference type="SUPFAM" id="SSF55486">
    <property type="entry name" value="Metalloproteases ('zincins'), catalytic domain"/>
    <property type="match status" value="1"/>
</dbReference>
<keyword evidence="9 13" id="KW-0482">Metalloprotease</keyword>
<keyword evidence="6 13" id="KW-0732">Signal</keyword>
<dbReference type="Pfam" id="PF02102">
    <property type="entry name" value="Peptidase_M35"/>
    <property type="match status" value="1"/>
</dbReference>
<name>J5JTX5_BEAB2</name>
<keyword evidence="4 13" id="KW-0165">Cleavage on pair of basic residues</keyword>
<keyword evidence="5 12" id="KW-0479">Metal-binding</keyword>
<feature type="binding site" evidence="12">
    <location>
        <position position="137"/>
    </location>
    <ligand>
        <name>Zn(2+)</name>
        <dbReference type="ChEBI" id="CHEBI:29105"/>
        <note>catalytic</note>
    </ligand>
</feature>
<keyword evidence="7 13" id="KW-0378">Hydrolase</keyword>
<keyword evidence="15" id="KW-1185">Reference proteome</keyword>
<dbReference type="PANTHER" id="PTHR37016:SF2">
    <property type="entry name" value="NEUTRAL PROTEASE 2 HOMOLOG SNOG_02177"/>
    <property type="match status" value="1"/>
</dbReference>
<gene>
    <name evidence="14" type="ORF">BBA_04992</name>
</gene>
<evidence type="ECO:0000256" key="10">
    <source>
        <dbReference type="ARBA" id="ARBA00023145"/>
    </source>
</evidence>
<feature type="binding site" evidence="12">
    <location>
        <position position="124"/>
    </location>
    <ligand>
        <name>Zn(2+)</name>
        <dbReference type="ChEBI" id="CHEBI:29105"/>
        <note>catalytic</note>
    </ligand>
</feature>
<evidence type="ECO:0000256" key="5">
    <source>
        <dbReference type="ARBA" id="ARBA00022723"/>
    </source>
</evidence>
<accession>J5JTX5</accession>
<dbReference type="InterPro" id="IPR050414">
    <property type="entry name" value="Fungal_M35_metalloproteases"/>
</dbReference>
<dbReference type="HOGENOM" id="CLU_1562596_0_0_1"/>
<dbReference type="GO" id="GO:0004222">
    <property type="term" value="F:metalloendopeptidase activity"/>
    <property type="evidence" value="ECO:0007669"/>
    <property type="project" value="InterPro"/>
</dbReference>
<proteinExistence type="inferred from homology"/>
<dbReference type="AlphaFoldDB" id="J5JTX5"/>
<evidence type="ECO:0000256" key="13">
    <source>
        <dbReference type="RuleBase" id="RU361126"/>
    </source>
</evidence>
<dbReference type="STRING" id="655819.J5JTX5"/>
<evidence type="ECO:0000256" key="9">
    <source>
        <dbReference type="ARBA" id="ARBA00023049"/>
    </source>
</evidence>
<dbReference type="EC" id="3.4.24.39" evidence="13"/>
<dbReference type="GeneID" id="19888004"/>
<dbReference type="Gene3D" id="3.40.390.10">
    <property type="entry name" value="Collagenase (Catalytic Domain)"/>
    <property type="match status" value="1"/>
</dbReference>
<dbReference type="InParanoid" id="J5JTX5"/>
<evidence type="ECO:0000256" key="4">
    <source>
        <dbReference type="ARBA" id="ARBA00022685"/>
    </source>
</evidence>
<comment type="function">
    <text evidence="13">Secreted metalloproteinase that allows assimilation of proteinaceous substrates. Shows high activities on basic nuclear substrates such as histone and protamine.</text>
</comment>
<organism evidence="14 15">
    <name type="scientific">Beauveria bassiana (strain ARSEF 2860)</name>
    <name type="common">White muscardine disease fungus</name>
    <name type="synonym">Tritirachium shiotae</name>
    <dbReference type="NCBI Taxonomy" id="655819"/>
    <lineage>
        <taxon>Eukaryota</taxon>
        <taxon>Fungi</taxon>
        <taxon>Dikarya</taxon>
        <taxon>Ascomycota</taxon>
        <taxon>Pezizomycotina</taxon>
        <taxon>Sordariomycetes</taxon>
        <taxon>Hypocreomycetidae</taxon>
        <taxon>Hypocreales</taxon>
        <taxon>Cordycipitaceae</taxon>
        <taxon>Beauveria</taxon>
    </lineage>
</organism>
<dbReference type="PANTHER" id="PTHR37016">
    <property type="match status" value="1"/>
</dbReference>
<comment type="catalytic activity">
    <reaction evidence="1 13">
        <text>Preferential cleavage of bonds with hydrophobic residues in P1'. Also 3-Asn-|-Gln-4 and 8-Gly-|-Ser-9 bonds in insulin B chain.</text>
        <dbReference type="EC" id="3.4.24.39"/>
    </reaction>
</comment>